<evidence type="ECO:0000259" key="7">
    <source>
        <dbReference type="PROSITE" id="PS50888"/>
    </source>
</evidence>
<feature type="compositionally biased region" description="Low complexity" evidence="6">
    <location>
        <begin position="30"/>
        <end position="46"/>
    </location>
</feature>
<dbReference type="InterPro" id="IPR052207">
    <property type="entry name" value="Max-like/E-box_TFs"/>
</dbReference>
<dbReference type="Gene3D" id="4.10.280.10">
    <property type="entry name" value="Helix-loop-helix DNA-binding domain"/>
    <property type="match status" value="1"/>
</dbReference>
<proteinExistence type="predicted"/>
<dbReference type="Proteomes" id="UP001642483">
    <property type="component" value="Unassembled WGS sequence"/>
</dbReference>
<evidence type="ECO:0000256" key="5">
    <source>
        <dbReference type="ARBA" id="ARBA00023242"/>
    </source>
</evidence>
<evidence type="ECO:0000256" key="6">
    <source>
        <dbReference type="SAM" id="MobiDB-lite"/>
    </source>
</evidence>
<dbReference type="InterPro" id="IPR036638">
    <property type="entry name" value="HLH_DNA-bd_sf"/>
</dbReference>
<feature type="compositionally biased region" description="Basic and acidic residues" evidence="6">
    <location>
        <begin position="55"/>
        <end position="79"/>
    </location>
</feature>
<feature type="domain" description="BHLH" evidence="7">
    <location>
        <begin position="64"/>
        <end position="122"/>
    </location>
</feature>
<dbReference type="Pfam" id="PF00010">
    <property type="entry name" value="HLH"/>
    <property type="match status" value="1"/>
</dbReference>
<sequence length="236" mass="26785">MAGSSYIDSSFDQLNESSCALDIDISSSSNMMQISNPSSAASSVPNTDEEDDEGQDKVQTYKERRREAHTQAEKKRRDAIRKGYDNLQGLVPNLTAQNDGVSSQKLSKAVVLQRTLSYVEYLQQQKKKQAEEVNKLRKEKVALTIMKTGYEQIVKQQSAHNSMNEKISEDVKFRVFQELMEKLFRSFSSTVSPEDFEKLSLGAINWIEEECKPQTLRYAANEVLRGMTQPRNNIIG</sequence>
<keyword evidence="5" id="KW-0539">Nucleus</keyword>
<keyword evidence="4" id="KW-0804">Transcription</keyword>
<dbReference type="CDD" id="cd19687">
    <property type="entry name" value="bHLHzip_Mlx"/>
    <property type="match status" value="1"/>
</dbReference>
<organism evidence="8 9">
    <name type="scientific">Clavelina lepadiformis</name>
    <name type="common">Light-bulb sea squirt</name>
    <name type="synonym">Ascidia lepadiformis</name>
    <dbReference type="NCBI Taxonomy" id="159417"/>
    <lineage>
        <taxon>Eukaryota</taxon>
        <taxon>Metazoa</taxon>
        <taxon>Chordata</taxon>
        <taxon>Tunicata</taxon>
        <taxon>Ascidiacea</taxon>
        <taxon>Aplousobranchia</taxon>
        <taxon>Clavelinidae</taxon>
        <taxon>Clavelina</taxon>
    </lineage>
</organism>
<keyword evidence="3" id="KW-0238">DNA-binding</keyword>
<evidence type="ECO:0000256" key="4">
    <source>
        <dbReference type="ARBA" id="ARBA00023163"/>
    </source>
</evidence>
<dbReference type="SUPFAM" id="SSF47459">
    <property type="entry name" value="HLH, helix-loop-helix DNA-binding domain"/>
    <property type="match status" value="1"/>
</dbReference>
<keyword evidence="2" id="KW-0805">Transcription regulation</keyword>
<evidence type="ECO:0000256" key="2">
    <source>
        <dbReference type="ARBA" id="ARBA00023015"/>
    </source>
</evidence>
<dbReference type="PANTHER" id="PTHR15741:SF25">
    <property type="entry name" value="MAX-LIKE PROTEIN X"/>
    <property type="match status" value="1"/>
</dbReference>
<dbReference type="PROSITE" id="PS50888">
    <property type="entry name" value="BHLH"/>
    <property type="match status" value="1"/>
</dbReference>
<accession>A0ABP0G807</accession>
<dbReference type="SMART" id="SM00353">
    <property type="entry name" value="HLH"/>
    <property type="match status" value="1"/>
</dbReference>
<comment type="caution">
    <text evidence="8">The sequence shown here is derived from an EMBL/GenBank/DDBJ whole genome shotgun (WGS) entry which is preliminary data.</text>
</comment>
<evidence type="ECO:0000313" key="8">
    <source>
        <dbReference type="EMBL" id="CAK8687932.1"/>
    </source>
</evidence>
<dbReference type="PANTHER" id="PTHR15741">
    <property type="entry name" value="BASIC HELIX-LOOP-HELIX ZIP TRANSCRIPTION FACTOR"/>
    <property type="match status" value="1"/>
</dbReference>
<name>A0ABP0G807_CLALP</name>
<dbReference type="EMBL" id="CAWYQH010000106">
    <property type="protein sequence ID" value="CAK8687932.1"/>
    <property type="molecule type" value="Genomic_DNA"/>
</dbReference>
<comment type="subcellular location">
    <subcellularLocation>
        <location evidence="1">Nucleus</location>
    </subcellularLocation>
</comment>
<reference evidence="8 9" key="1">
    <citation type="submission" date="2024-02" db="EMBL/GenBank/DDBJ databases">
        <authorList>
            <person name="Daric V."/>
            <person name="Darras S."/>
        </authorList>
    </citation>
    <scope>NUCLEOTIDE SEQUENCE [LARGE SCALE GENOMIC DNA]</scope>
</reference>
<evidence type="ECO:0000256" key="1">
    <source>
        <dbReference type="ARBA" id="ARBA00004123"/>
    </source>
</evidence>
<evidence type="ECO:0000313" key="9">
    <source>
        <dbReference type="Proteomes" id="UP001642483"/>
    </source>
</evidence>
<gene>
    <name evidence="8" type="ORF">CVLEPA_LOCUS19981</name>
</gene>
<evidence type="ECO:0000256" key="3">
    <source>
        <dbReference type="ARBA" id="ARBA00023125"/>
    </source>
</evidence>
<dbReference type="InterPro" id="IPR011598">
    <property type="entry name" value="bHLH_dom"/>
</dbReference>
<protein>
    <recommendedName>
        <fullName evidence="7">BHLH domain-containing protein</fullName>
    </recommendedName>
</protein>
<feature type="region of interest" description="Disordered" evidence="6">
    <location>
        <begin position="30"/>
        <end position="79"/>
    </location>
</feature>
<keyword evidence="9" id="KW-1185">Reference proteome</keyword>